<dbReference type="PRINTS" id="PR00106">
    <property type="entry name" value="DNAPOLB"/>
</dbReference>
<dbReference type="PANTHER" id="PTHR10322:SF23">
    <property type="entry name" value="DNA POLYMERASE DELTA CATALYTIC SUBUNIT"/>
    <property type="match status" value="1"/>
</dbReference>
<keyword evidence="7" id="KW-1185">Reference proteome</keyword>
<dbReference type="KEGG" id="pcl:Pcal_0696"/>
<dbReference type="EC" id="2.7.7.7" evidence="2"/>
<dbReference type="Proteomes" id="UP000001431">
    <property type="component" value="Chromosome"/>
</dbReference>
<dbReference type="PROSITE" id="PS00116">
    <property type="entry name" value="DNA_POLYMERASE_B"/>
    <property type="match status" value="1"/>
</dbReference>
<dbReference type="SUPFAM" id="SSF56672">
    <property type="entry name" value="DNA/RNA polymerases"/>
    <property type="match status" value="1"/>
</dbReference>
<dbReference type="RefSeq" id="WP_011849380.1">
    <property type="nucleotide sequence ID" value="NC_009073.1"/>
</dbReference>
<dbReference type="GO" id="GO:0003887">
    <property type="term" value="F:DNA-directed DNA polymerase activity"/>
    <property type="evidence" value="ECO:0007669"/>
    <property type="project" value="UniProtKB-KW"/>
</dbReference>
<evidence type="ECO:0000313" key="7">
    <source>
        <dbReference type="Proteomes" id="UP000001431"/>
    </source>
</evidence>
<evidence type="ECO:0000256" key="2">
    <source>
        <dbReference type="ARBA" id="ARBA00012417"/>
    </source>
</evidence>
<dbReference type="eggNOG" id="arCOG15270">
    <property type="taxonomic scope" value="Archaea"/>
</dbReference>
<dbReference type="InterPro" id="IPR017964">
    <property type="entry name" value="DNA-dir_DNA_pol_B_CS"/>
</dbReference>
<dbReference type="Gene3D" id="3.90.1600.10">
    <property type="entry name" value="Palm domain of DNA polymerase"/>
    <property type="match status" value="1"/>
</dbReference>
<organism evidence="6 7">
    <name type="scientific">Pyrobaculum calidifontis (strain DSM 21063 / JCM 11548 / VA1)</name>
    <dbReference type="NCBI Taxonomy" id="410359"/>
    <lineage>
        <taxon>Archaea</taxon>
        <taxon>Thermoproteota</taxon>
        <taxon>Thermoprotei</taxon>
        <taxon>Thermoproteales</taxon>
        <taxon>Thermoproteaceae</taxon>
        <taxon>Pyrobaculum</taxon>
    </lineage>
</organism>
<keyword evidence="4" id="KW-0548">Nucleotidyltransferase</keyword>
<dbReference type="STRING" id="410359.Pcal_0696"/>
<keyword evidence="5" id="KW-0239">DNA-directed DNA polymerase</keyword>
<dbReference type="InterPro" id="IPR012337">
    <property type="entry name" value="RNaseH-like_sf"/>
</dbReference>
<dbReference type="GeneID" id="4908699"/>
<reference evidence="6" key="1">
    <citation type="submission" date="2007-02" db="EMBL/GenBank/DDBJ databases">
        <title>Complete sequence of Pyrobaculum calidifontis JCM 11548.</title>
        <authorList>
            <consortium name="US DOE Joint Genome Institute"/>
            <person name="Copeland A."/>
            <person name="Lucas S."/>
            <person name="Lapidus A."/>
            <person name="Barry K."/>
            <person name="Glavina del Rio T."/>
            <person name="Dalin E."/>
            <person name="Tice H."/>
            <person name="Pitluck S."/>
            <person name="Chain P."/>
            <person name="Malfatti S."/>
            <person name="Shin M."/>
            <person name="Vergez L."/>
            <person name="Schmutz J."/>
            <person name="Larimer F."/>
            <person name="Land M."/>
            <person name="Hauser L."/>
            <person name="Kyrpides N."/>
            <person name="Mikhailova N."/>
            <person name="Cozen A.E."/>
            <person name="Fitz-Gibbon S.T."/>
            <person name="House C.H."/>
            <person name="Saltikov C."/>
            <person name="Lowe T.M."/>
            <person name="Richardson P."/>
        </authorList>
    </citation>
    <scope>NUCLEOTIDE SEQUENCE [LARGE SCALE GENOMIC DNA]</scope>
    <source>
        <strain evidence="6">JCM 11548</strain>
    </source>
</reference>
<gene>
    <name evidence="6" type="ordered locus">Pcal_0696</name>
</gene>
<dbReference type="SUPFAM" id="SSF53098">
    <property type="entry name" value="Ribonuclease H-like"/>
    <property type="match status" value="1"/>
</dbReference>
<protein>
    <recommendedName>
        <fullName evidence="2">DNA-directed DNA polymerase</fullName>
        <ecNumber evidence="2">2.7.7.7</ecNumber>
    </recommendedName>
</protein>
<dbReference type="InterPro" id="IPR050240">
    <property type="entry name" value="DNA_pol_type-B"/>
</dbReference>
<evidence type="ECO:0000256" key="5">
    <source>
        <dbReference type="ARBA" id="ARBA00022932"/>
    </source>
</evidence>
<proteinExistence type="inferred from homology"/>
<dbReference type="InterPro" id="IPR023211">
    <property type="entry name" value="DNA_pol_palm_dom_sf"/>
</dbReference>
<evidence type="ECO:0000313" key="6">
    <source>
        <dbReference type="EMBL" id="ABO08122.1"/>
    </source>
</evidence>
<dbReference type="GO" id="GO:0000166">
    <property type="term" value="F:nucleotide binding"/>
    <property type="evidence" value="ECO:0007669"/>
    <property type="project" value="InterPro"/>
</dbReference>
<dbReference type="InterPro" id="IPR006172">
    <property type="entry name" value="DNA-dir_DNA_pol_B"/>
</dbReference>
<sequence length="742" mass="81871">MRGLWYFGKGAWVVRDGAVVHVSPYFYAVGKSRPRLKSASWVEEADLTPMEFDGLRYVPADGRVWAVYVERPGLVPRAREELLGMGYGVSQSYIKFALRAAGDLSLKSGPPDISAAVVESMYARPRVLAFDVEVAGGRVYVGYTVDGEDVAIVELERGKRVGEADLPGDIDYAVGYNSWQFDWLYLPSATKYTLKTVHGYKPHIDLFPLFSGGFGPSLGLAERSYGLYDVARQLGVHRELGLADVELLRIKRLRSRLAHLSAAEAEEYLATDVKVTYRLAARVVPILEGLGAAVGGNAMVVAQVGETASPGHLFEFLIHKEMERLGYVLVDRRKEAEYAAGDKVRVRAAGVFCNVAEYDFSAMYPSLIVQDGVDPTSVRECSDGFEVKTTGGSRRVCFEGGPIWRLHVAVLEARRAVKAVGKAADQAVKILANSGFGIYGKRAGWGVVNEWVAAYIVQKTDAIHADLWQRYKPVYGDTDSLYVQVRDPEAFLEEINAYVADKWRGPFGARLGLKLEGVWDYLWIPVTEKGTPAEKNYVKVGSGEVAVRGAALRPRGLPVFLRYGEFYQWAKALITGTASVSELLAKMEELPLEDLFIEASATLREVLFTREGKPPKALDASRQPWLALLAARHAKFTAKYNSRGVETSPDEDLDAVENLWYLPVSTRGDAKAYILLIDGSPVAVEYTAAIDPVRGRLEVKRRMAVPMAPEQVRKRAKAVVLSHPLFAQLSQRPLVDAPRLTG</sequence>
<dbReference type="OrthoDB" id="28759at2157"/>
<dbReference type="AlphaFoldDB" id="A3MU05"/>
<evidence type="ECO:0000256" key="4">
    <source>
        <dbReference type="ARBA" id="ARBA00022695"/>
    </source>
</evidence>
<comment type="similarity">
    <text evidence="1">Belongs to the DNA polymerase type-B family.</text>
</comment>
<dbReference type="GO" id="GO:0003676">
    <property type="term" value="F:nucleic acid binding"/>
    <property type="evidence" value="ECO:0007669"/>
    <property type="project" value="InterPro"/>
</dbReference>
<dbReference type="InterPro" id="IPR043502">
    <property type="entry name" value="DNA/RNA_pol_sf"/>
</dbReference>
<dbReference type="GO" id="GO:0006261">
    <property type="term" value="P:DNA-templated DNA replication"/>
    <property type="evidence" value="ECO:0007669"/>
    <property type="project" value="TreeGrafter"/>
</dbReference>
<accession>A3MU05</accession>
<dbReference type="EMBL" id="CP000561">
    <property type="protein sequence ID" value="ABO08122.1"/>
    <property type="molecule type" value="Genomic_DNA"/>
</dbReference>
<dbReference type="HOGENOM" id="CLU_374145_0_0_2"/>
<evidence type="ECO:0000256" key="3">
    <source>
        <dbReference type="ARBA" id="ARBA00022679"/>
    </source>
</evidence>
<keyword evidence="3" id="KW-0808">Transferase</keyword>
<evidence type="ECO:0000256" key="1">
    <source>
        <dbReference type="ARBA" id="ARBA00005755"/>
    </source>
</evidence>
<dbReference type="PANTHER" id="PTHR10322">
    <property type="entry name" value="DNA POLYMERASE CATALYTIC SUBUNIT"/>
    <property type="match status" value="1"/>
</dbReference>
<name>A3MU05_PYRCJ</name>